<protein>
    <submittedName>
        <fullName evidence="8">DNA-binding response OmpR family regulator</fullName>
    </submittedName>
</protein>
<proteinExistence type="predicted"/>
<dbReference type="EMBL" id="JAGGKS010000011">
    <property type="protein sequence ID" value="MBP1927223.1"/>
    <property type="molecule type" value="Genomic_DNA"/>
</dbReference>
<evidence type="ECO:0000259" key="6">
    <source>
        <dbReference type="PROSITE" id="PS50110"/>
    </source>
</evidence>
<dbReference type="Proteomes" id="UP001519342">
    <property type="component" value="Unassembled WGS sequence"/>
</dbReference>
<reference evidence="8 9" key="1">
    <citation type="submission" date="2021-03" db="EMBL/GenBank/DDBJ databases">
        <title>Genomic Encyclopedia of Type Strains, Phase IV (KMG-IV): sequencing the most valuable type-strain genomes for metagenomic binning, comparative biology and taxonomic classification.</title>
        <authorList>
            <person name="Goeker M."/>
        </authorList>
    </citation>
    <scope>NUCLEOTIDE SEQUENCE [LARGE SCALE GENOMIC DNA]</scope>
    <source>
        <strain evidence="8 9">DSM 24004</strain>
    </source>
</reference>
<dbReference type="InterPro" id="IPR001867">
    <property type="entry name" value="OmpR/PhoB-type_DNA-bd"/>
</dbReference>
<evidence type="ECO:0000256" key="3">
    <source>
        <dbReference type="ARBA" id="ARBA00023163"/>
    </source>
</evidence>
<dbReference type="InterPro" id="IPR039420">
    <property type="entry name" value="WalR-like"/>
</dbReference>
<feature type="modified residue" description="4-aspartylphosphate" evidence="4">
    <location>
        <position position="52"/>
    </location>
</feature>
<evidence type="ECO:0000256" key="4">
    <source>
        <dbReference type="PROSITE-ProRule" id="PRU00169"/>
    </source>
</evidence>
<dbReference type="InterPro" id="IPR036388">
    <property type="entry name" value="WH-like_DNA-bd_sf"/>
</dbReference>
<evidence type="ECO:0000313" key="8">
    <source>
        <dbReference type="EMBL" id="MBP1927223.1"/>
    </source>
</evidence>
<keyword evidence="1" id="KW-0805">Transcription regulation</keyword>
<gene>
    <name evidence="8" type="ORF">J2Z76_003120</name>
</gene>
<dbReference type="Pfam" id="PF00486">
    <property type="entry name" value="Trans_reg_C"/>
    <property type="match status" value="1"/>
</dbReference>
<sequence length="223" mass="25925">MYNIMIVEDDITIAKAINDYLNKWNYNVIYATDFKNITEQVIKFEPHLILLDIMLPYFNGFHWCSEIRKVSKVPVVFISSANDNMNIVMAMNMGGDDFIAKPFDLNVLNAKVGALIRRTYSFHSQINVIEHNGVVLNLSDTTLHYNNQKIDLTKNDYKILQLLMENLEKVVSREEIMQRLWESDNFIDDNTLTVNMTRLRKKLTESGLNNFITTKKGLGYMVE</sequence>
<dbReference type="SUPFAM" id="SSF52172">
    <property type="entry name" value="CheY-like"/>
    <property type="match status" value="1"/>
</dbReference>
<evidence type="ECO:0000256" key="1">
    <source>
        <dbReference type="ARBA" id="ARBA00023015"/>
    </source>
</evidence>
<dbReference type="CDD" id="cd00383">
    <property type="entry name" value="trans_reg_C"/>
    <property type="match status" value="1"/>
</dbReference>
<evidence type="ECO:0000256" key="5">
    <source>
        <dbReference type="PROSITE-ProRule" id="PRU01091"/>
    </source>
</evidence>
<keyword evidence="2 5" id="KW-0238">DNA-binding</keyword>
<dbReference type="InterPro" id="IPR001789">
    <property type="entry name" value="Sig_transdc_resp-reg_receiver"/>
</dbReference>
<dbReference type="RefSeq" id="WP_209512932.1">
    <property type="nucleotide sequence ID" value="NZ_JAGGKS010000011.1"/>
</dbReference>
<feature type="domain" description="OmpR/PhoB-type" evidence="7">
    <location>
        <begin position="126"/>
        <end position="223"/>
    </location>
</feature>
<dbReference type="PROSITE" id="PS50110">
    <property type="entry name" value="RESPONSE_REGULATORY"/>
    <property type="match status" value="1"/>
</dbReference>
<evidence type="ECO:0000313" key="9">
    <source>
        <dbReference type="Proteomes" id="UP001519342"/>
    </source>
</evidence>
<organism evidence="8 9">
    <name type="scientific">Sedimentibacter acidaminivorans</name>
    <dbReference type="NCBI Taxonomy" id="913099"/>
    <lineage>
        <taxon>Bacteria</taxon>
        <taxon>Bacillati</taxon>
        <taxon>Bacillota</taxon>
        <taxon>Tissierellia</taxon>
        <taxon>Sedimentibacter</taxon>
    </lineage>
</organism>
<feature type="DNA-binding region" description="OmpR/PhoB-type" evidence="5">
    <location>
        <begin position="126"/>
        <end position="223"/>
    </location>
</feature>
<accession>A0ABS4GHP1</accession>
<feature type="domain" description="Response regulatory" evidence="6">
    <location>
        <begin position="3"/>
        <end position="116"/>
    </location>
</feature>
<name>A0ABS4GHP1_9FIRM</name>
<dbReference type="Pfam" id="PF00072">
    <property type="entry name" value="Response_reg"/>
    <property type="match status" value="1"/>
</dbReference>
<comment type="caution">
    <text evidence="8">The sequence shown here is derived from an EMBL/GenBank/DDBJ whole genome shotgun (WGS) entry which is preliminary data.</text>
</comment>
<keyword evidence="9" id="KW-1185">Reference proteome</keyword>
<dbReference type="PANTHER" id="PTHR48111:SF43">
    <property type="entry name" value="STAGE 0 SPORULATION PROTEIN A HOMOLOG"/>
    <property type="match status" value="1"/>
</dbReference>
<dbReference type="Gene3D" id="1.10.10.10">
    <property type="entry name" value="Winged helix-like DNA-binding domain superfamily/Winged helix DNA-binding domain"/>
    <property type="match status" value="1"/>
</dbReference>
<dbReference type="Gene3D" id="3.40.50.2300">
    <property type="match status" value="1"/>
</dbReference>
<dbReference type="PROSITE" id="PS51755">
    <property type="entry name" value="OMPR_PHOB"/>
    <property type="match status" value="1"/>
</dbReference>
<keyword evidence="3" id="KW-0804">Transcription</keyword>
<dbReference type="SUPFAM" id="SSF46894">
    <property type="entry name" value="C-terminal effector domain of the bipartite response regulators"/>
    <property type="match status" value="1"/>
</dbReference>
<dbReference type="InterPro" id="IPR016032">
    <property type="entry name" value="Sig_transdc_resp-reg_C-effctor"/>
</dbReference>
<dbReference type="SMART" id="SM00862">
    <property type="entry name" value="Trans_reg_C"/>
    <property type="match status" value="1"/>
</dbReference>
<evidence type="ECO:0000256" key="2">
    <source>
        <dbReference type="ARBA" id="ARBA00023125"/>
    </source>
</evidence>
<dbReference type="SMART" id="SM00448">
    <property type="entry name" value="REC"/>
    <property type="match status" value="1"/>
</dbReference>
<evidence type="ECO:0000259" key="7">
    <source>
        <dbReference type="PROSITE" id="PS51755"/>
    </source>
</evidence>
<dbReference type="GO" id="GO:0003677">
    <property type="term" value="F:DNA binding"/>
    <property type="evidence" value="ECO:0007669"/>
    <property type="project" value="UniProtKB-KW"/>
</dbReference>
<keyword evidence="4" id="KW-0597">Phosphoprotein</keyword>
<dbReference type="CDD" id="cd18159">
    <property type="entry name" value="REC_OmpR_NsrR-like"/>
    <property type="match status" value="1"/>
</dbReference>
<dbReference type="InterPro" id="IPR011006">
    <property type="entry name" value="CheY-like_superfamily"/>
</dbReference>
<dbReference type="PANTHER" id="PTHR48111">
    <property type="entry name" value="REGULATOR OF RPOS"/>
    <property type="match status" value="1"/>
</dbReference>